<feature type="domain" description="Aminoglycoside phosphotransferase" evidence="2">
    <location>
        <begin position="84"/>
        <end position="281"/>
    </location>
</feature>
<dbReference type="Proteomes" id="UP001055868">
    <property type="component" value="Chromosome"/>
</dbReference>
<evidence type="ECO:0000313" key="4">
    <source>
        <dbReference type="Proteomes" id="UP001055868"/>
    </source>
</evidence>
<dbReference type="Pfam" id="PF01636">
    <property type="entry name" value="APH"/>
    <property type="match status" value="1"/>
</dbReference>
<evidence type="ECO:0000256" key="1">
    <source>
        <dbReference type="ARBA" id="ARBA00038240"/>
    </source>
</evidence>
<comment type="similarity">
    <text evidence="1">Belongs to the pseudomonas-type ThrB family.</text>
</comment>
<accession>A0ABY4NAM1</accession>
<dbReference type="RefSeq" id="WP_249480544.1">
    <property type="nucleotide sequence ID" value="NZ_CP097218.1"/>
</dbReference>
<keyword evidence="4" id="KW-1185">Reference proteome</keyword>
<dbReference type="InterPro" id="IPR050249">
    <property type="entry name" value="Pseudomonas-type_ThrB"/>
</dbReference>
<proteinExistence type="inferred from homology"/>
<dbReference type="EMBL" id="CP097218">
    <property type="protein sequence ID" value="UQN31134.1"/>
    <property type="molecule type" value="Genomic_DNA"/>
</dbReference>
<dbReference type="PANTHER" id="PTHR21064:SF6">
    <property type="entry name" value="AMINOGLYCOSIDE PHOSPHOTRANSFERASE DOMAIN-CONTAINING PROTEIN"/>
    <property type="match status" value="1"/>
</dbReference>
<gene>
    <name evidence="3" type="ORF">M4486_07595</name>
</gene>
<dbReference type="PANTHER" id="PTHR21064">
    <property type="entry name" value="AMINOGLYCOSIDE PHOSPHOTRANSFERASE DOMAIN-CONTAINING PROTEIN-RELATED"/>
    <property type="match status" value="1"/>
</dbReference>
<dbReference type="Gene3D" id="3.90.1200.10">
    <property type="match status" value="1"/>
</dbReference>
<sequence>MEETTTSLVDMLWEDEDPRSVIDSRFGFKSVEQAGRWIKETVRKQWELDIRSCNRIAISDRNALGWLNSPTEAFVAKWSIASDRFAHLNALARVVAWLGKEGVPISAPIPASNGQVQLEVDNVSLALQRKIDGTILDVGAPSQVRAAGATLAHVHEALAAYPESLQLPTLHPPRRTLTSMVRGWLDGDRSHVPTAARQALEKAIESGLDDALPTQMLHGDFRSTNILWSENGVSGVLDFDEARVGPRIDELARSAVLLGTEYRDWNPVSAEVRSTFLDGYASVSALTQAEVRWWPVLVLWYSVAMIPKSEESSSWSRAALAELCSSAWRD</sequence>
<dbReference type="InterPro" id="IPR011009">
    <property type="entry name" value="Kinase-like_dom_sf"/>
</dbReference>
<dbReference type="SUPFAM" id="SSF56112">
    <property type="entry name" value="Protein kinase-like (PK-like)"/>
    <property type="match status" value="1"/>
</dbReference>
<reference evidence="3" key="1">
    <citation type="submission" date="2022-05" db="EMBL/GenBank/DDBJ databases">
        <title>Genomic analysis of Brachybacterium sp. CBA3104.</title>
        <authorList>
            <person name="Roh S.W."/>
            <person name="Kim Y.B."/>
            <person name="Kim Y."/>
        </authorList>
    </citation>
    <scope>NUCLEOTIDE SEQUENCE</scope>
    <source>
        <strain evidence="3">CBA3104</strain>
    </source>
</reference>
<name>A0ABY4NAM1_9MICO</name>
<dbReference type="InterPro" id="IPR002575">
    <property type="entry name" value="Aminoglycoside_PTrfase"/>
</dbReference>
<protein>
    <submittedName>
        <fullName evidence="3">Phosphotransferase</fullName>
    </submittedName>
</protein>
<organism evidence="3 4">
    <name type="scientific">Brachybacterium kimchii</name>
    <dbReference type="NCBI Taxonomy" id="2942909"/>
    <lineage>
        <taxon>Bacteria</taxon>
        <taxon>Bacillati</taxon>
        <taxon>Actinomycetota</taxon>
        <taxon>Actinomycetes</taxon>
        <taxon>Micrococcales</taxon>
        <taxon>Dermabacteraceae</taxon>
        <taxon>Brachybacterium</taxon>
    </lineage>
</organism>
<evidence type="ECO:0000313" key="3">
    <source>
        <dbReference type="EMBL" id="UQN31134.1"/>
    </source>
</evidence>
<evidence type="ECO:0000259" key="2">
    <source>
        <dbReference type="Pfam" id="PF01636"/>
    </source>
</evidence>